<gene>
    <name evidence="1" type="ORF">I2501_31425</name>
</gene>
<dbReference type="Proteomes" id="UP000657385">
    <property type="component" value="Unassembled WGS sequence"/>
</dbReference>
<evidence type="ECO:0000313" key="2">
    <source>
        <dbReference type="Proteomes" id="UP000657385"/>
    </source>
</evidence>
<protein>
    <submittedName>
        <fullName evidence="1">Uncharacterized protein</fullName>
    </submittedName>
</protein>
<evidence type="ECO:0000313" key="1">
    <source>
        <dbReference type="EMBL" id="MBF9072537.1"/>
    </source>
</evidence>
<reference evidence="1" key="1">
    <citation type="submission" date="2020-11" db="EMBL/GenBank/DDBJ databases">
        <title>Isolation and identification of active actinomycetes.</title>
        <authorList>
            <person name="Yu B."/>
        </authorList>
    </citation>
    <scope>NUCLEOTIDE SEQUENCE</scope>
    <source>
        <strain evidence="1">NEAU-YB345</strain>
    </source>
</reference>
<proteinExistence type="predicted"/>
<sequence length="119" mass="12959">MREYTTAGADGEEVCPADDEHAVIARSAVAETTPRERSRLFIMEPYSVRQTVNVRIGLRNSDVGDLPIRHLVERNPATRTFLLQYRAHDGMTGSTKSGEAAFPARVFSPVRGAGGTRGG</sequence>
<accession>A0A931BC52</accession>
<dbReference type="RefSeq" id="WP_196197715.1">
    <property type="nucleotide sequence ID" value="NZ_JADPRT010000017.1"/>
</dbReference>
<name>A0A931BC52_9ACTN</name>
<keyword evidence="2" id="KW-1185">Reference proteome</keyword>
<comment type="caution">
    <text evidence="1">The sequence shown here is derived from an EMBL/GenBank/DDBJ whole genome shotgun (WGS) entry which is preliminary data.</text>
</comment>
<organism evidence="1 2">
    <name type="scientific">Streptacidiphilus fuscans</name>
    <dbReference type="NCBI Taxonomy" id="2789292"/>
    <lineage>
        <taxon>Bacteria</taxon>
        <taxon>Bacillati</taxon>
        <taxon>Actinomycetota</taxon>
        <taxon>Actinomycetes</taxon>
        <taxon>Kitasatosporales</taxon>
        <taxon>Streptomycetaceae</taxon>
        <taxon>Streptacidiphilus</taxon>
    </lineage>
</organism>
<dbReference type="EMBL" id="JADPRT010000017">
    <property type="protein sequence ID" value="MBF9072537.1"/>
    <property type="molecule type" value="Genomic_DNA"/>
</dbReference>
<dbReference type="AlphaFoldDB" id="A0A931BC52"/>